<dbReference type="GO" id="GO:0022625">
    <property type="term" value="C:cytosolic large ribosomal subunit"/>
    <property type="evidence" value="ECO:0007669"/>
    <property type="project" value="TreeGrafter"/>
</dbReference>
<dbReference type="PANTHER" id="PTHR12934">
    <property type="entry name" value="50S RIBOSOMAL PROTEIN L15"/>
    <property type="match status" value="1"/>
</dbReference>
<name>A0A381QKG8_9ZZZZ</name>
<dbReference type="GO" id="GO:0006412">
    <property type="term" value="P:translation"/>
    <property type="evidence" value="ECO:0007669"/>
    <property type="project" value="InterPro"/>
</dbReference>
<reference evidence="6" key="1">
    <citation type="submission" date="2018-05" db="EMBL/GenBank/DDBJ databases">
        <authorList>
            <person name="Lanie J.A."/>
            <person name="Ng W.-L."/>
            <person name="Kazmierczak K.M."/>
            <person name="Andrzejewski T.M."/>
            <person name="Davidsen T.M."/>
            <person name="Wayne K.J."/>
            <person name="Tettelin H."/>
            <person name="Glass J.I."/>
            <person name="Rusch D."/>
            <person name="Podicherti R."/>
            <person name="Tsui H.-C.T."/>
            <person name="Winkler M.E."/>
        </authorList>
    </citation>
    <scope>NUCLEOTIDE SEQUENCE</scope>
</reference>
<evidence type="ECO:0000313" key="6">
    <source>
        <dbReference type="EMBL" id="SUZ78517.1"/>
    </source>
</evidence>
<dbReference type="EMBL" id="UINC01001357">
    <property type="protein sequence ID" value="SUZ78517.1"/>
    <property type="molecule type" value="Genomic_DNA"/>
</dbReference>
<gene>
    <name evidence="6" type="ORF">METZ01_LOCUS31371</name>
</gene>
<feature type="compositionally biased region" description="Basic and acidic residues" evidence="4">
    <location>
        <begin position="1"/>
        <end position="11"/>
    </location>
</feature>
<evidence type="ECO:0000256" key="1">
    <source>
        <dbReference type="ARBA" id="ARBA00007320"/>
    </source>
</evidence>
<feature type="compositionally biased region" description="Gly residues" evidence="4">
    <location>
        <begin position="19"/>
        <end position="33"/>
    </location>
</feature>
<keyword evidence="2" id="KW-0689">Ribosomal protein</keyword>
<dbReference type="Pfam" id="PF00828">
    <property type="entry name" value="Ribosomal_L27A"/>
    <property type="match status" value="1"/>
</dbReference>
<proteinExistence type="inferred from homology"/>
<protein>
    <recommendedName>
        <fullName evidence="5">Large ribosomal subunit protein uL15/eL18 domain-containing protein</fullName>
    </recommendedName>
</protein>
<evidence type="ECO:0000259" key="5">
    <source>
        <dbReference type="Pfam" id="PF00828"/>
    </source>
</evidence>
<sequence>MYLHDLESTKDKPRKRVGRGPGSGCGKNCGRGQNGAKSRSGYKQKRGFEGGQTPLNRRLPKFGFTSPNKVYAQLINLQNLEDADSVETGISLDKNKLKELGFIKKVDKPVKLLGNGSLSKKITIEVDMVSVSAAEAVTKAGGEVVTIGSGRL</sequence>
<evidence type="ECO:0000256" key="4">
    <source>
        <dbReference type="SAM" id="MobiDB-lite"/>
    </source>
</evidence>
<dbReference type="InterPro" id="IPR030878">
    <property type="entry name" value="Ribosomal_uL15"/>
</dbReference>
<accession>A0A381QKG8</accession>
<dbReference type="Gene3D" id="3.100.10.10">
    <property type="match status" value="1"/>
</dbReference>
<dbReference type="InterPro" id="IPR005749">
    <property type="entry name" value="Ribosomal_uL15_bac-type"/>
</dbReference>
<comment type="similarity">
    <text evidence="1">Belongs to the universal ribosomal protein uL15 family.</text>
</comment>
<feature type="domain" description="Large ribosomal subunit protein uL15/eL18" evidence="5">
    <location>
        <begin position="76"/>
        <end position="145"/>
    </location>
</feature>
<dbReference type="GO" id="GO:0003735">
    <property type="term" value="F:structural constituent of ribosome"/>
    <property type="evidence" value="ECO:0007669"/>
    <property type="project" value="InterPro"/>
</dbReference>
<feature type="region of interest" description="Disordered" evidence="4">
    <location>
        <begin position="1"/>
        <end position="59"/>
    </location>
</feature>
<dbReference type="InterPro" id="IPR001196">
    <property type="entry name" value="Ribosomal_uL15_CS"/>
</dbReference>
<dbReference type="PANTHER" id="PTHR12934:SF11">
    <property type="entry name" value="LARGE RIBOSOMAL SUBUNIT PROTEIN UL15M"/>
    <property type="match status" value="1"/>
</dbReference>
<dbReference type="PROSITE" id="PS00475">
    <property type="entry name" value="RIBOSOMAL_L15"/>
    <property type="match status" value="1"/>
</dbReference>
<dbReference type="InterPro" id="IPR021131">
    <property type="entry name" value="Ribosomal_uL15/eL18"/>
</dbReference>
<evidence type="ECO:0000256" key="3">
    <source>
        <dbReference type="ARBA" id="ARBA00023274"/>
    </source>
</evidence>
<dbReference type="AlphaFoldDB" id="A0A381QKG8"/>
<dbReference type="NCBIfam" id="TIGR01071">
    <property type="entry name" value="rplO_bact"/>
    <property type="match status" value="1"/>
</dbReference>
<dbReference type="HAMAP" id="MF_01341">
    <property type="entry name" value="Ribosomal_uL15"/>
    <property type="match status" value="1"/>
</dbReference>
<keyword evidence="3" id="KW-0687">Ribonucleoprotein</keyword>
<evidence type="ECO:0000256" key="2">
    <source>
        <dbReference type="ARBA" id="ARBA00022980"/>
    </source>
</evidence>
<dbReference type="InterPro" id="IPR036227">
    <property type="entry name" value="Ribosomal_uL15/eL18_sf"/>
</dbReference>
<dbReference type="SUPFAM" id="SSF52080">
    <property type="entry name" value="Ribosomal proteins L15p and L18e"/>
    <property type="match status" value="1"/>
</dbReference>
<organism evidence="6">
    <name type="scientific">marine metagenome</name>
    <dbReference type="NCBI Taxonomy" id="408172"/>
    <lineage>
        <taxon>unclassified sequences</taxon>
        <taxon>metagenomes</taxon>
        <taxon>ecological metagenomes</taxon>
    </lineage>
</organism>